<keyword evidence="4" id="KW-1185">Reference proteome</keyword>
<evidence type="ECO:0000313" key="1">
    <source>
        <dbReference type="EMBL" id="CAB4271291.1"/>
    </source>
</evidence>
<dbReference type="EMBL" id="CAEKKB010000002">
    <property type="protein sequence ID" value="CAB4301727.1"/>
    <property type="molecule type" value="Genomic_DNA"/>
</dbReference>
<organism evidence="2 4">
    <name type="scientific">Prunus armeniaca</name>
    <name type="common">Apricot</name>
    <name type="synonym">Armeniaca vulgaris</name>
    <dbReference type="NCBI Taxonomy" id="36596"/>
    <lineage>
        <taxon>Eukaryota</taxon>
        <taxon>Viridiplantae</taxon>
        <taxon>Streptophyta</taxon>
        <taxon>Embryophyta</taxon>
        <taxon>Tracheophyta</taxon>
        <taxon>Spermatophyta</taxon>
        <taxon>Magnoliopsida</taxon>
        <taxon>eudicotyledons</taxon>
        <taxon>Gunneridae</taxon>
        <taxon>Pentapetalae</taxon>
        <taxon>rosids</taxon>
        <taxon>fabids</taxon>
        <taxon>Rosales</taxon>
        <taxon>Rosaceae</taxon>
        <taxon>Amygdaloideae</taxon>
        <taxon>Amygdaleae</taxon>
        <taxon>Prunus</taxon>
    </lineage>
</organism>
<reference evidence="2 3" key="2">
    <citation type="submission" date="2020-05" db="EMBL/GenBank/DDBJ databases">
        <authorList>
            <person name="Campoy J."/>
            <person name="Schneeberger K."/>
            <person name="Spophaly S."/>
        </authorList>
    </citation>
    <scope>NUCLEOTIDE SEQUENCE [LARGE SCALE GENOMIC DNA]</scope>
    <source>
        <strain evidence="2">PruArmRojPasFocal</strain>
    </source>
</reference>
<reference evidence="4" key="1">
    <citation type="journal article" date="2020" name="Genome Biol.">
        <title>Gamete binning: chromosome-level and haplotype-resolved genome assembly enabled by high-throughput single-cell sequencing of gamete genomes.</title>
        <authorList>
            <person name="Campoy J.A."/>
            <person name="Sun H."/>
            <person name="Goel M."/>
            <person name="Jiao W.-B."/>
            <person name="Folz-Donahue K."/>
            <person name="Wang N."/>
            <person name="Rubio M."/>
            <person name="Liu C."/>
            <person name="Kukat C."/>
            <person name="Ruiz D."/>
            <person name="Huettel B."/>
            <person name="Schneeberger K."/>
        </authorList>
    </citation>
    <scope>NUCLEOTIDE SEQUENCE [LARGE SCALE GENOMIC DNA]</scope>
    <source>
        <strain evidence="4">cv. Rojo Pasion</strain>
    </source>
</reference>
<gene>
    <name evidence="1" type="ORF">CURHAP_LOCUS17661</name>
    <name evidence="2" type="ORF">ORAREDHAP_LOCUS17283</name>
</gene>
<accession>A0A6J5WP01</accession>
<proteinExistence type="predicted"/>
<evidence type="ECO:0000313" key="4">
    <source>
        <dbReference type="Proteomes" id="UP000507245"/>
    </source>
</evidence>
<dbReference type="AlphaFoldDB" id="A0A6J5WP01"/>
<evidence type="ECO:0000313" key="3">
    <source>
        <dbReference type="Proteomes" id="UP000507222"/>
    </source>
</evidence>
<dbReference type="EMBL" id="CAEKDK010000002">
    <property type="protein sequence ID" value="CAB4271291.1"/>
    <property type="molecule type" value="Genomic_DNA"/>
</dbReference>
<dbReference type="Proteomes" id="UP000507245">
    <property type="component" value="Unassembled WGS sequence"/>
</dbReference>
<sequence>MKMMSAMLQVIAQEDEERRVKRRIPQMTMMVVLQYLAKLSLCGRIDGPDGLVRWVLITGNWHVKPDDNDLFQDVISKLKL</sequence>
<dbReference type="Proteomes" id="UP000507222">
    <property type="component" value="Unassembled WGS sequence"/>
</dbReference>
<name>A0A6J5WP01_PRUAR</name>
<evidence type="ECO:0000313" key="2">
    <source>
        <dbReference type="EMBL" id="CAB4301727.1"/>
    </source>
</evidence>
<protein>
    <submittedName>
        <fullName evidence="2">Uncharacterized protein</fullName>
    </submittedName>
</protein>